<protein>
    <recommendedName>
        <fullName evidence="4">Ig-like domain-containing protein</fullName>
    </recommendedName>
</protein>
<gene>
    <name evidence="2" type="ORF">DILT_LOCUS3114</name>
</gene>
<keyword evidence="1" id="KW-0732">Signal</keyword>
<accession>A0A3P6TN04</accession>
<keyword evidence="3" id="KW-1185">Reference proteome</keyword>
<dbReference type="Proteomes" id="UP000281553">
    <property type="component" value="Unassembled WGS sequence"/>
</dbReference>
<evidence type="ECO:0000256" key="1">
    <source>
        <dbReference type="SAM" id="SignalP"/>
    </source>
</evidence>
<proteinExistence type="predicted"/>
<dbReference type="AlphaFoldDB" id="A0A3P6TN04"/>
<sequence length="152" mass="17363">MFAWLLFFAASFFAVATAQKHPDFPQWNTINWVVPNIGDNIILQCYDPSFYPFNNMDSILKVTWITPQSSAYLHLKPGETKEGWSVNEKTENYSLVINKENMNVPDSVVGMYVCAALAKLPDNDTLYAWYYLRWGLGLYSHVPAMNPGGIER</sequence>
<feature type="signal peptide" evidence="1">
    <location>
        <begin position="1"/>
        <end position="18"/>
    </location>
</feature>
<feature type="chain" id="PRO_5018099007" description="Ig-like domain-containing protein" evidence="1">
    <location>
        <begin position="19"/>
        <end position="152"/>
    </location>
</feature>
<evidence type="ECO:0000313" key="3">
    <source>
        <dbReference type="Proteomes" id="UP000281553"/>
    </source>
</evidence>
<name>A0A3P6TN04_DIBLA</name>
<organism evidence="2 3">
    <name type="scientific">Dibothriocephalus latus</name>
    <name type="common">Fish tapeworm</name>
    <name type="synonym">Diphyllobothrium latum</name>
    <dbReference type="NCBI Taxonomy" id="60516"/>
    <lineage>
        <taxon>Eukaryota</taxon>
        <taxon>Metazoa</taxon>
        <taxon>Spiralia</taxon>
        <taxon>Lophotrochozoa</taxon>
        <taxon>Platyhelminthes</taxon>
        <taxon>Cestoda</taxon>
        <taxon>Eucestoda</taxon>
        <taxon>Diphyllobothriidea</taxon>
        <taxon>Diphyllobothriidae</taxon>
        <taxon>Dibothriocephalus</taxon>
    </lineage>
</organism>
<reference evidence="2 3" key="1">
    <citation type="submission" date="2018-11" db="EMBL/GenBank/DDBJ databases">
        <authorList>
            <consortium name="Pathogen Informatics"/>
        </authorList>
    </citation>
    <scope>NUCLEOTIDE SEQUENCE [LARGE SCALE GENOMIC DNA]</scope>
</reference>
<dbReference type="OrthoDB" id="6267450at2759"/>
<evidence type="ECO:0008006" key="4">
    <source>
        <dbReference type="Google" id="ProtNLM"/>
    </source>
</evidence>
<evidence type="ECO:0000313" key="2">
    <source>
        <dbReference type="EMBL" id="VDK80510.1"/>
    </source>
</evidence>
<dbReference type="EMBL" id="UYRU01043148">
    <property type="protein sequence ID" value="VDK80510.1"/>
    <property type="molecule type" value="Genomic_DNA"/>
</dbReference>